<evidence type="ECO:0000313" key="14">
    <source>
        <dbReference type="EMBL" id="MDR4125455.1"/>
    </source>
</evidence>
<dbReference type="SMART" id="SM00304">
    <property type="entry name" value="HAMP"/>
    <property type="match status" value="1"/>
</dbReference>
<dbReference type="InterPro" id="IPR003594">
    <property type="entry name" value="HATPase_dom"/>
</dbReference>
<keyword evidence="9" id="KW-0902">Two-component regulatory system</keyword>
<comment type="catalytic activity">
    <reaction evidence="1">
        <text>ATP + protein L-histidine = ADP + protein N-phospho-L-histidine.</text>
        <dbReference type="EC" id="2.7.13.3"/>
    </reaction>
</comment>
<dbReference type="SMART" id="SM00388">
    <property type="entry name" value="HisKA"/>
    <property type="match status" value="1"/>
</dbReference>
<dbReference type="PROSITE" id="PS50109">
    <property type="entry name" value="HIS_KIN"/>
    <property type="match status" value="1"/>
</dbReference>
<dbReference type="EMBL" id="JAUZQE010000009">
    <property type="protein sequence ID" value="MDR4125455.1"/>
    <property type="molecule type" value="Genomic_DNA"/>
</dbReference>
<dbReference type="PANTHER" id="PTHR45436">
    <property type="entry name" value="SENSOR HISTIDINE KINASE YKOH"/>
    <property type="match status" value="1"/>
</dbReference>
<evidence type="ECO:0000259" key="13">
    <source>
        <dbReference type="PROSITE" id="PS50885"/>
    </source>
</evidence>
<dbReference type="InterPro" id="IPR036097">
    <property type="entry name" value="HisK_dim/P_sf"/>
</dbReference>
<dbReference type="RefSeq" id="WP_347286667.1">
    <property type="nucleotide sequence ID" value="NZ_JAUZQE010000009.1"/>
</dbReference>
<evidence type="ECO:0000256" key="5">
    <source>
        <dbReference type="ARBA" id="ARBA00022679"/>
    </source>
</evidence>
<feature type="transmembrane region" description="Helical" evidence="11">
    <location>
        <begin position="21"/>
        <end position="42"/>
    </location>
</feature>
<dbReference type="Gene3D" id="6.10.340.10">
    <property type="match status" value="1"/>
</dbReference>
<dbReference type="CDD" id="cd00075">
    <property type="entry name" value="HATPase"/>
    <property type="match status" value="1"/>
</dbReference>
<feature type="transmembrane region" description="Helical" evidence="11">
    <location>
        <begin position="175"/>
        <end position="198"/>
    </location>
</feature>
<evidence type="ECO:0000256" key="3">
    <source>
        <dbReference type="ARBA" id="ARBA00012438"/>
    </source>
</evidence>
<gene>
    <name evidence="14" type="ORF">Q8947_05605</name>
</gene>
<keyword evidence="6 11" id="KW-0812">Transmembrane</keyword>
<evidence type="ECO:0000256" key="2">
    <source>
        <dbReference type="ARBA" id="ARBA00004370"/>
    </source>
</evidence>
<organism evidence="14 15">
    <name type="scientific">Yanghanlia caeni</name>
    <dbReference type="NCBI Taxonomy" id="3064283"/>
    <lineage>
        <taxon>Bacteria</taxon>
        <taxon>Pseudomonadati</taxon>
        <taxon>Pseudomonadota</taxon>
        <taxon>Betaproteobacteria</taxon>
        <taxon>Burkholderiales</taxon>
        <taxon>Alcaligenaceae</taxon>
        <taxon>Yanghanlia</taxon>
    </lineage>
</organism>
<dbReference type="Proteomes" id="UP001232156">
    <property type="component" value="Unassembled WGS sequence"/>
</dbReference>
<keyword evidence="10 11" id="KW-0472">Membrane</keyword>
<dbReference type="Gene3D" id="3.30.565.10">
    <property type="entry name" value="Histidine kinase-like ATPase, C-terminal domain"/>
    <property type="match status" value="1"/>
</dbReference>
<comment type="caution">
    <text evidence="14">The sequence shown here is derived from an EMBL/GenBank/DDBJ whole genome shotgun (WGS) entry which is preliminary data.</text>
</comment>
<keyword evidence="15" id="KW-1185">Reference proteome</keyword>
<dbReference type="InterPro" id="IPR004358">
    <property type="entry name" value="Sig_transdc_His_kin-like_C"/>
</dbReference>
<dbReference type="PRINTS" id="PR00344">
    <property type="entry name" value="BCTRLSENSOR"/>
</dbReference>
<name>A0ABU1D4V0_9BURK</name>
<dbReference type="CDD" id="cd00082">
    <property type="entry name" value="HisKA"/>
    <property type="match status" value="1"/>
</dbReference>
<dbReference type="Pfam" id="PF02518">
    <property type="entry name" value="HATPase_c"/>
    <property type="match status" value="1"/>
</dbReference>
<evidence type="ECO:0000256" key="7">
    <source>
        <dbReference type="ARBA" id="ARBA00022777"/>
    </source>
</evidence>
<dbReference type="EC" id="2.7.13.3" evidence="3"/>
<dbReference type="SUPFAM" id="SSF55874">
    <property type="entry name" value="ATPase domain of HSP90 chaperone/DNA topoisomerase II/histidine kinase"/>
    <property type="match status" value="1"/>
</dbReference>
<dbReference type="PANTHER" id="PTHR45436:SF8">
    <property type="entry name" value="HISTIDINE KINASE"/>
    <property type="match status" value="1"/>
</dbReference>
<dbReference type="CDD" id="cd06225">
    <property type="entry name" value="HAMP"/>
    <property type="match status" value="1"/>
</dbReference>
<keyword evidence="14" id="KW-0067">ATP-binding</keyword>
<feature type="domain" description="HAMP" evidence="13">
    <location>
        <begin position="200"/>
        <end position="253"/>
    </location>
</feature>
<evidence type="ECO:0000256" key="9">
    <source>
        <dbReference type="ARBA" id="ARBA00023012"/>
    </source>
</evidence>
<evidence type="ECO:0000313" key="15">
    <source>
        <dbReference type="Proteomes" id="UP001232156"/>
    </source>
</evidence>
<keyword evidence="5" id="KW-0808">Transferase</keyword>
<evidence type="ECO:0000256" key="10">
    <source>
        <dbReference type="ARBA" id="ARBA00023136"/>
    </source>
</evidence>
<dbReference type="SUPFAM" id="SSF47384">
    <property type="entry name" value="Homodimeric domain of signal transducing histidine kinase"/>
    <property type="match status" value="1"/>
</dbReference>
<proteinExistence type="predicted"/>
<evidence type="ECO:0000256" key="1">
    <source>
        <dbReference type="ARBA" id="ARBA00000085"/>
    </source>
</evidence>
<dbReference type="InterPro" id="IPR003661">
    <property type="entry name" value="HisK_dim/P_dom"/>
</dbReference>
<evidence type="ECO:0000256" key="6">
    <source>
        <dbReference type="ARBA" id="ARBA00022692"/>
    </source>
</evidence>
<dbReference type="GO" id="GO:0005524">
    <property type="term" value="F:ATP binding"/>
    <property type="evidence" value="ECO:0007669"/>
    <property type="project" value="UniProtKB-KW"/>
</dbReference>
<keyword evidence="4" id="KW-0597">Phosphoprotein</keyword>
<protein>
    <recommendedName>
        <fullName evidence="3">histidine kinase</fullName>
        <ecNumber evidence="3">2.7.13.3</ecNumber>
    </recommendedName>
</protein>
<evidence type="ECO:0000256" key="8">
    <source>
        <dbReference type="ARBA" id="ARBA00022989"/>
    </source>
</evidence>
<comment type="subcellular location">
    <subcellularLocation>
        <location evidence="2">Membrane</location>
    </subcellularLocation>
</comment>
<dbReference type="InterPro" id="IPR003660">
    <property type="entry name" value="HAMP_dom"/>
</dbReference>
<dbReference type="SMART" id="SM00387">
    <property type="entry name" value="HATPase_c"/>
    <property type="match status" value="1"/>
</dbReference>
<keyword evidence="8 11" id="KW-1133">Transmembrane helix</keyword>
<dbReference type="PROSITE" id="PS50885">
    <property type="entry name" value="HAMP"/>
    <property type="match status" value="1"/>
</dbReference>
<dbReference type="InterPro" id="IPR036890">
    <property type="entry name" value="HATPase_C_sf"/>
</dbReference>
<dbReference type="InterPro" id="IPR050428">
    <property type="entry name" value="TCS_sensor_his_kinase"/>
</dbReference>
<keyword evidence="7" id="KW-0418">Kinase</keyword>
<keyword evidence="14" id="KW-0547">Nucleotide-binding</keyword>
<sequence>MPVSGLLKGWQRLWGSVAFRLTLNYSLLAAGTTAFLLIFAYGKIVDLLQVQYARQVTQAAHRLMVQHELYGLAGLQAEIEQLLGDQTDIDVEMYLLSGPGGTPVAGNLELLPVTDDATPYPAIDLLREAHEVPLLLNVLRNGTAVTGLLTLRDLPGGSVLVVGRDIADMREIQSLIGNAVIATTLVGVFLVLVGTTIFRRELRHRVEAIRDTALRVGTGELTRRVPDAREVDEFVQLRYDINHMLDRIEILMTGVRNVSDAIAHNLRTPLARALGQLDAARRADHDAETRRAALDAASAELHDLITVSEKLLLIAEAESGVRRQSFSRVSLRTLVEDIVELYEPVATESGIRLQYRADDVSIDADADLLASALTNLIDNAFKYAGPGARIVLRVKRDGDTARLVIRDDGPGVPDDHLEKLGTRFHRVTPDVPGYGLGLASVRAVVSLHGGHITFSNARPGLRVEITLPR</sequence>
<reference evidence="14 15" key="1">
    <citation type="submission" date="2023-08" db="EMBL/GenBank/DDBJ databases">
        <title>Alcaligenaceae gen. nov., a novel taxon isolated from the sludge of Yixing Pesticide Factory.</title>
        <authorList>
            <person name="Ruan L."/>
        </authorList>
    </citation>
    <scope>NUCLEOTIDE SEQUENCE [LARGE SCALE GENOMIC DNA]</scope>
    <source>
        <strain evidence="14 15">LG-2</strain>
    </source>
</reference>
<evidence type="ECO:0000256" key="11">
    <source>
        <dbReference type="SAM" id="Phobius"/>
    </source>
</evidence>
<dbReference type="InterPro" id="IPR005467">
    <property type="entry name" value="His_kinase_dom"/>
</dbReference>
<feature type="domain" description="Histidine kinase" evidence="12">
    <location>
        <begin position="261"/>
        <end position="469"/>
    </location>
</feature>
<evidence type="ECO:0000256" key="4">
    <source>
        <dbReference type="ARBA" id="ARBA00022553"/>
    </source>
</evidence>
<accession>A0ABU1D4V0</accession>
<dbReference type="Gene3D" id="1.10.287.130">
    <property type="match status" value="1"/>
</dbReference>
<evidence type="ECO:0000259" key="12">
    <source>
        <dbReference type="PROSITE" id="PS50109"/>
    </source>
</evidence>